<name>A0ACA9K2F2_9GLOM</name>
<reference evidence="1" key="1">
    <citation type="submission" date="2021-06" db="EMBL/GenBank/DDBJ databases">
        <authorList>
            <person name="Kallberg Y."/>
            <person name="Tangrot J."/>
            <person name="Rosling A."/>
        </authorList>
    </citation>
    <scope>NUCLEOTIDE SEQUENCE</scope>
    <source>
        <strain evidence="1">IL203A</strain>
    </source>
</reference>
<accession>A0ACA9K2F2</accession>
<dbReference type="EMBL" id="CAJVPU010000337">
    <property type="protein sequence ID" value="CAG8447469.1"/>
    <property type="molecule type" value="Genomic_DNA"/>
</dbReference>
<evidence type="ECO:0000313" key="2">
    <source>
        <dbReference type="Proteomes" id="UP000789702"/>
    </source>
</evidence>
<proteinExistence type="predicted"/>
<keyword evidence="2" id="KW-1185">Reference proteome</keyword>
<evidence type="ECO:0000313" key="1">
    <source>
        <dbReference type="EMBL" id="CAG8447469.1"/>
    </source>
</evidence>
<dbReference type="Proteomes" id="UP000789702">
    <property type="component" value="Unassembled WGS sequence"/>
</dbReference>
<comment type="caution">
    <text evidence="1">The sequence shown here is derived from an EMBL/GenBank/DDBJ whole genome shotgun (WGS) entry which is preliminary data.</text>
</comment>
<protein>
    <submittedName>
        <fullName evidence="1">5181_t:CDS:1</fullName>
    </submittedName>
</protein>
<organism evidence="1 2">
    <name type="scientific">Dentiscutata heterogama</name>
    <dbReference type="NCBI Taxonomy" id="1316150"/>
    <lineage>
        <taxon>Eukaryota</taxon>
        <taxon>Fungi</taxon>
        <taxon>Fungi incertae sedis</taxon>
        <taxon>Mucoromycota</taxon>
        <taxon>Glomeromycotina</taxon>
        <taxon>Glomeromycetes</taxon>
        <taxon>Diversisporales</taxon>
        <taxon>Gigasporaceae</taxon>
        <taxon>Dentiscutata</taxon>
    </lineage>
</organism>
<gene>
    <name evidence="1" type="ORF">DHETER_LOCUS653</name>
</gene>
<sequence>MSKTTRSTRPVTRAYAAQHQIKIDPLPPASYHPEPNRRRSQNRNNKRITLNSTQRRQSTRKQRGASSQQSRRRNQQRKTTLAQIEEESSSPQQEEELEIRDRQLIPYYNREESRQQIFSPQYLQIIPESESSPYRLHENDPIITSATGVSHDSWFNYYDSPDLTGQNPEEFDSYSSDTPQSQLPDFLSTSTQPTRDDEGIEMEFQQEQPMRRSAEHSGGLVRYNAFYYEDDYGQQMTRSQRRQPVSAFVDVDGSLIRNSTSYSQTDNVRRNRQQNNSYQPNGTICNFFPLNK</sequence>